<reference evidence="4" key="1">
    <citation type="journal article" date="2010" name="Nature">
        <title>The Amphimedon queenslandica genome and the evolution of animal complexity.</title>
        <authorList>
            <person name="Srivastava M."/>
            <person name="Simakov O."/>
            <person name="Chapman J."/>
            <person name="Fahey B."/>
            <person name="Gauthier M.E."/>
            <person name="Mitros T."/>
            <person name="Richards G.S."/>
            <person name="Conaco C."/>
            <person name="Dacre M."/>
            <person name="Hellsten U."/>
            <person name="Larroux C."/>
            <person name="Putnam N.H."/>
            <person name="Stanke M."/>
            <person name="Adamska M."/>
            <person name="Darling A."/>
            <person name="Degnan S.M."/>
            <person name="Oakley T.H."/>
            <person name="Plachetzki D.C."/>
            <person name="Zhai Y."/>
            <person name="Adamski M."/>
            <person name="Calcino A."/>
            <person name="Cummins S.F."/>
            <person name="Goodstein D.M."/>
            <person name="Harris C."/>
            <person name="Jackson D.J."/>
            <person name="Leys S.P."/>
            <person name="Shu S."/>
            <person name="Woodcroft B.J."/>
            <person name="Vervoort M."/>
            <person name="Kosik K.S."/>
            <person name="Manning G."/>
            <person name="Degnan B.M."/>
            <person name="Rokhsar D.S."/>
        </authorList>
    </citation>
    <scope>NUCLEOTIDE SEQUENCE [LARGE SCALE GENOMIC DNA]</scope>
</reference>
<evidence type="ECO:0000313" key="4">
    <source>
        <dbReference type="Proteomes" id="UP000007879"/>
    </source>
</evidence>
<keyword evidence="2" id="KW-0732">Signal</keyword>
<evidence type="ECO:0000256" key="1">
    <source>
        <dbReference type="SAM" id="Phobius"/>
    </source>
</evidence>
<dbReference type="Proteomes" id="UP000007879">
    <property type="component" value="Unassembled WGS sequence"/>
</dbReference>
<evidence type="ECO:0000313" key="3">
    <source>
        <dbReference type="EnsemblMetazoa" id="XP_019851264.1"/>
    </source>
</evidence>
<reference evidence="3" key="2">
    <citation type="submission" date="2024-06" db="UniProtKB">
        <authorList>
            <consortium name="EnsemblMetazoa"/>
        </authorList>
    </citation>
    <scope>IDENTIFICATION</scope>
</reference>
<feature type="signal peptide" evidence="2">
    <location>
        <begin position="1"/>
        <end position="19"/>
    </location>
</feature>
<dbReference type="GeneID" id="109581525"/>
<dbReference type="InterPro" id="IPR013783">
    <property type="entry name" value="Ig-like_fold"/>
</dbReference>
<feature type="transmembrane region" description="Helical" evidence="1">
    <location>
        <begin position="450"/>
        <end position="477"/>
    </location>
</feature>
<dbReference type="SUPFAM" id="SSF49265">
    <property type="entry name" value="Fibronectin type III"/>
    <property type="match status" value="1"/>
</dbReference>
<dbReference type="AlphaFoldDB" id="A0AAN0J2K2"/>
<keyword evidence="1" id="KW-0472">Membrane</keyword>
<accession>A0AAN0J2K2</accession>
<evidence type="ECO:0000256" key="2">
    <source>
        <dbReference type="SAM" id="SignalP"/>
    </source>
</evidence>
<feature type="chain" id="PRO_5042820522" description="Fibronectin type-III domain-containing protein" evidence="2">
    <location>
        <begin position="20"/>
        <end position="545"/>
    </location>
</feature>
<keyword evidence="1" id="KW-0812">Transmembrane</keyword>
<dbReference type="InterPro" id="IPR036116">
    <property type="entry name" value="FN3_sf"/>
</dbReference>
<protein>
    <recommendedName>
        <fullName evidence="5">Fibronectin type-III domain-containing protein</fullName>
    </recommendedName>
</protein>
<name>A0AAN0J2K2_AMPQE</name>
<dbReference type="KEGG" id="aqu:109581525"/>
<sequence length="545" mass="59886">MGENKLVLLLVIVCLSVDGAVITVPPVPVTAPIYTTATFTCKGVGDIFNWHVQSVVLMDSIAQQREITVTTTKNNNTNFSSVLTVNAIPINDGLGIGCEMITLLPFNRVISSSELTIRGISSVRDLFINFSSNNSLIITWSPPAYFSNDIPIDFSVSYKIHVTVGDEENTIKTNTNLVEVHNITQCDTFSVSVTAHVSQYTSINETKENYGNCSIKIQEIFQTFDESIILLKIKCSPLLCNKIILVEASYNDNVYSENIQLFEKSSNDIDSLTMNYSAANLLPFQHYQVVLKLLSLMMITEDQDIKFISTYNVQDLLVSTEANGSVSVQCVFVSGSTADGCHVAFNNTSHGRNEYFTITGSESTIISLSTSGVYNVTGYDIVNGSLYGPAVQYHKLVEVVIIPSSSMAFASSTNKWWTDNETVMSSPSVSAVAFTVQTTVLSPESSRVQILPIIVCSVVGAVLIFILIIVLITIAAFCMRRKNRNEVTEEIIDNNPAYGQVLQVQNHHSNQRSSVKIDVNPAYETVSAAYGHKHITDTIDYETVL</sequence>
<evidence type="ECO:0008006" key="5">
    <source>
        <dbReference type="Google" id="ProtNLM"/>
    </source>
</evidence>
<dbReference type="Gene3D" id="2.60.40.10">
    <property type="entry name" value="Immunoglobulins"/>
    <property type="match status" value="1"/>
</dbReference>
<keyword evidence="1" id="KW-1133">Transmembrane helix</keyword>
<dbReference type="RefSeq" id="XP_019851264.1">
    <property type="nucleotide sequence ID" value="XM_019995705.1"/>
</dbReference>
<keyword evidence="4" id="KW-1185">Reference proteome</keyword>
<organism evidence="3 4">
    <name type="scientific">Amphimedon queenslandica</name>
    <name type="common">Sponge</name>
    <dbReference type="NCBI Taxonomy" id="400682"/>
    <lineage>
        <taxon>Eukaryota</taxon>
        <taxon>Metazoa</taxon>
        <taxon>Porifera</taxon>
        <taxon>Demospongiae</taxon>
        <taxon>Heteroscleromorpha</taxon>
        <taxon>Haplosclerida</taxon>
        <taxon>Niphatidae</taxon>
        <taxon>Amphimedon</taxon>
    </lineage>
</organism>
<proteinExistence type="predicted"/>
<dbReference type="EnsemblMetazoa" id="XM_019995705.1">
    <property type="protein sequence ID" value="XP_019851264.1"/>
    <property type="gene ID" value="LOC109581525"/>
</dbReference>